<keyword evidence="3" id="KW-1185">Reference proteome</keyword>
<dbReference type="InterPro" id="IPR024207">
    <property type="entry name" value="CotJB_dom"/>
</dbReference>
<protein>
    <submittedName>
        <fullName evidence="2">CotJB family protein</fullName>
    </submittedName>
</protein>
<name>A0A0A7FUN4_9CLOT</name>
<dbReference type="RefSeq" id="WP_039314979.1">
    <property type="nucleotide sequence ID" value="NZ_CP006905.1"/>
</dbReference>
<accession>A0A0A7FUN4</accession>
<dbReference type="AlphaFoldDB" id="A0A0A7FUN4"/>
<evidence type="ECO:0000313" key="2">
    <source>
        <dbReference type="EMBL" id="AIY82566.1"/>
    </source>
</evidence>
<sequence>MSREELLEKIMQNQFYAVELNLYLDNFPENKKATEDFEAVSSNLNCLMCKYENLYGPLTNFGSAFVTNPKAWTNNPWPWENC</sequence>
<reference evidence="2 3" key="1">
    <citation type="journal article" date="2015" name="Infect. Genet. Evol.">
        <title>Genomic sequences of six botulinum neurotoxin-producing strains representing three clostridial species illustrate the mobility and diversity of botulinum neurotoxin genes.</title>
        <authorList>
            <person name="Smith T.J."/>
            <person name="Hill K.K."/>
            <person name="Xie G."/>
            <person name="Foley B.T."/>
            <person name="Williamson C.H."/>
            <person name="Foster J.T."/>
            <person name="Johnson S.L."/>
            <person name="Chertkov O."/>
            <person name="Teshima H."/>
            <person name="Gibbons H.S."/>
            <person name="Johnsky L.A."/>
            <person name="Karavis M.A."/>
            <person name="Smith L.A."/>
        </authorList>
    </citation>
    <scope>NUCLEOTIDE SEQUENCE [LARGE SCALE GENOMIC DNA]</scope>
    <source>
        <strain evidence="2">Sullivan</strain>
    </source>
</reference>
<feature type="domain" description="Protein CotJB" evidence="1">
    <location>
        <begin position="4"/>
        <end position="80"/>
    </location>
</feature>
<evidence type="ECO:0000259" key="1">
    <source>
        <dbReference type="Pfam" id="PF12652"/>
    </source>
</evidence>
<gene>
    <name evidence="2" type="ORF">U729_2255</name>
</gene>
<dbReference type="InterPro" id="IPR016571">
    <property type="entry name" value="Spore_coat_assembly_CotJB"/>
</dbReference>
<dbReference type="EMBL" id="CP006905">
    <property type="protein sequence ID" value="AIY82566.1"/>
    <property type="molecule type" value="Genomic_DNA"/>
</dbReference>
<dbReference type="PIRSF" id="PIRSF010606">
    <property type="entry name" value="Spore_coat_CotJB"/>
    <property type="match status" value="1"/>
</dbReference>
<dbReference type="KEGG" id="cbv:U729_2255"/>
<dbReference type="STRING" id="1561.NPD11_762"/>
<dbReference type="Pfam" id="PF12652">
    <property type="entry name" value="CotJB"/>
    <property type="match status" value="1"/>
</dbReference>
<proteinExistence type="predicted"/>
<dbReference type="OrthoDB" id="9804099at2"/>
<organism evidence="2 3">
    <name type="scientific">Clostridium baratii str. Sullivan</name>
    <dbReference type="NCBI Taxonomy" id="1415775"/>
    <lineage>
        <taxon>Bacteria</taxon>
        <taxon>Bacillati</taxon>
        <taxon>Bacillota</taxon>
        <taxon>Clostridia</taxon>
        <taxon>Eubacteriales</taxon>
        <taxon>Clostridiaceae</taxon>
        <taxon>Clostridium</taxon>
    </lineage>
</organism>
<dbReference type="HOGENOM" id="CLU_163198_1_0_9"/>
<evidence type="ECO:0000313" key="3">
    <source>
        <dbReference type="Proteomes" id="UP000030635"/>
    </source>
</evidence>
<dbReference type="Proteomes" id="UP000030635">
    <property type="component" value="Chromosome"/>
</dbReference>